<keyword evidence="1" id="KW-1133">Transmembrane helix</keyword>
<keyword evidence="1" id="KW-0812">Transmembrane</keyword>
<feature type="transmembrane region" description="Helical" evidence="1">
    <location>
        <begin position="797"/>
        <end position="818"/>
    </location>
</feature>
<evidence type="ECO:0000313" key="2">
    <source>
        <dbReference type="EMBL" id="QYJ67832.1"/>
    </source>
</evidence>
<dbReference type="Proteomes" id="UP000825381">
    <property type="component" value="Chromosome"/>
</dbReference>
<feature type="transmembrane region" description="Helical" evidence="1">
    <location>
        <begin position="522"/>
        <end position="540"/>
    </location>
</feature>
<protein>
    <submittedName>
        <fullName evidence="2">YfhO family protein</fullName>
    </submittedName>
</protein>
<feature type="transmembrane region" description="Helical" evidence="1">
    <location>
        <begin position="219"/>
        <end position="242"/>
    </location>
</feature>
<feature type="transmembrane region" description="Helical" evidence="1">
    <location>
        <begin position="368"/>
        <end position="385"/>
    </location>
</feature>
<feature type="transmembrane region" description="Helical" evidence="1">
    <location>
        <begin position="343"/>
        <end position="361"/>
    </location>
</feature>
<feature type="transmembrane region" description="Helical" evidence="1">
    <location>
        <begin position="12"/>
        <end position="29"/>
    </location>
</feature>
<evidence type="ECO:0000313" key="3">
    <source>
        <dbReference type="Proteomes" id="UP000825381"/>
    </source>
</evidence>
<dbReference type="InterPro" id="IPR018580">
    <property type="entry name" value="Uncharacterised_YfhO"/>
</dbReference>
<keyword evidence="3" id="KW-1185">Reference proteome</keyword>
<feature type="transmembrane region" description="Helical" evidence="1">
    <location>
        <begin position="437"/>
        <end position="457"/>
    </location>
</feature>
<feature type="transmembrane region" description="Helical" evidence="1">
    <location>
        <begin position="498"/>
        <end position="515"/>
    </location>
</feature>
<feature type="transmembrane region" description="Helical" evidence="1">
    <location>
        <begin position="149"/>
        <end position="170"/>
    </location>
</feature>
<keyword evidence="1" id="KW-0472">Membrane</keyword>
<evidence type="ECO:0000256" key="1">
    <source>
        <dbReference type="SAM" id="Phobius"/>
    </source>
</evidence>
<proteinExistence type="predicted"/>
<reference evidence="2 3" key="1">
    <citation type="submission" date="2021-07" db="EMBL/GenBank/DDBJ databases">
        <title>Flavobacterium WSW3-B6 sp.nov, isolated from seaweed.</title>
        <authorList>
            <person name="Muhammad N."/>
            <person name="Ho H."/>
            <person name="Lee Y.-J."/>
            <person name="Nguyen T."/>
            <person name="Ho J."/>
            <person name="Kim S.-G."/>
        </authorList>
    </citation>
    <scope>NUCLEOTIDE SEQUENCE [LARGE SCALE GENOMIC DNA]</scope>
    <source>
        <strain evidence="2 3">WSW3-B6</strain>
    </source>
</reference>
<name>A0ABX8V5R1_9FLAO</name>
<organism evidence="2 3">
    <name type="scientific">Flavobacterium litorale</name>
    <dbReference type="NCBI Taxonomy" id="2856519"/>
    <lineage>
        <taxon>Bacteria</taxon>
        <taxon>Pseudomonadati</taxon>
        <taxon>Bacteroidota</taxon>
        <taxon>Flavobacteriia</taxon>
        <taxon>Flavobacteriales</taxon>
        <taxon>Flavobacteriaceae</taxon>
        <taxon>Flavobacterium</taxon>
    </lineage>
</organism>
<feature type="transmembrane region" description="Helical" evidence="1">
    <location>
        <begin position="123"/>
        <end position="142"/>
    </location>
</feature>
<feature type="transmembrane region" description="Helical" evidence="1">
    <location>
        <begin position="190"/>
        <end position="207"/>
    </location>
</feature>
<dbReference type="PANTHER" id="PTHR38454">
    <property type="entry name" value="INTEGRAL MEMBRANE PROTEIN-RELATED"/>
    <property type="match status" value="1"/>
</dbReference>
<accession>A0ABX8V5R1</accession>
<gene>
    <name evidence="2" type="ORF">K1I41_09800</name>
</gene>
<feature type="transmembrane region" description="Helical" evidence="1">
    <location>
        <begin position="100"/>
        <end position="117"/>
    </location>
</feature>
<feature type="transmembrane region" description="Helical" evidence="1">
    <location>
        <begin position="405"/>
        <end position="425"/>
    </location>
</feature>
<dbReference type="EMBL" id="CP080429">
    <property type="protein sequence ID" value="QYJ67832.1"/>
    <property type="molecule type" value="Genomic_DNA"/>
</dbReference>
<dbReference type="RefSeq" id="WP_220640177.1">
    <property type="nucleotide sequence ID" value="NZ_CP080429.1"/>
</dbReference>
<dbReference type="Pfam" id="PF09586">
    <property type="entry name" value="YfhO"/>
    <property type="match status" value="1"/>
</dbReference>
<dbReference type="PANTHER" id="PTHR38454:SF1">
    <property type="entry name" value="INTEGRAL MEMBRANE PROTEIN"/>
    <property type="match status" value="1"/>
</dbReference>
<sequence>MKNINKLYPHLLALLGFVLISLIYFYPVLQGKKIYQSDIVQYTGMAKEQNDFRAATDEEPYWTNSAFGGMPTYQLGAKYPHNYIKELDYKLRFLPRPADYLFLYFIGFYILMCVLKVDPLKAFFGALAFGFSTYLIIILGVGHNAKAHAIAYMPMVVAGVLLVFKKRYITGGLLTIFATALEINANHFQMTYYLLLLLLVIGIYYLIQIIKQKDFKHLGLLSGTFIVAVLLAVGANATSLMATAEYTDFSIRGKSELTINADGSENTTDSAMDYDYITEYSYGIAESFNLIAPRLFGGGSSENVGADSEMYEFILEQGATPQEAQSFVAAVPTYWGDQPIVEAPAYVGAVVFFLAILCIFIDKRKVKYAFLAGAILSLLLSWGKNFPALTTFFIDNVPLYDKFRAVSSIQVILELCFPVLAIMGLQSFFKATKQEQWKALQLSAGVALGLVICLFLFKGSFNFTGAMDARLMEMYGSIGPAFVEALQEQRESMYVSDLLRSGILILLVAAILWAFKENKLKATVATIVVGLLMVGDLYFVDRNYVNKEDFVNARKMDKPFQATPTDNYILQDTSFYRVYEPQLRLQGRTSYFHNSVGGYSAVRPRRMDQLFTYIADNQIQDMLQTINREEMALGERFPVLNLLNIKYIILQAGEGQSVPITNPYANGAAWFVNNIQKVTTPDDEITGLIDLDTKKTAIVNANDLTIKLQKNIFATDNSTATITLKKHEPNYIKYTSNNKNGGLAVFSEMYYANGWNAYVNGTLTPHFRANYVLRAMQLPAGKHTIEFKFEPQVVKTGGTITLISFILIVILLIIGIYITTKQTKQLK</sequence>